<dbReference type="CDD" id="cd14727">
    <property type="entry name" value="ChanN-like"/>
    <property type="match status" value="1"/>
</dbReference>
<evidence type="ECO:0000313" key="2">
    <source>
        <dbReference type="EMBL" id="EEO30023.1"/>
    </source>
</evidence>
<feature type="domain" description="Haem-binding uptake Tiki superfamily ChaN" evidence="1">
    <location>
        <begin position="30"/>
        <end position="244"/>
    </location>
</feature>
<dbReference type="InterPro" id="IPR007314">
    <property type="entry name" value="Cofac_haem-bd_dom"/>
</dbReference>
<proteinExistence type="predicted"/>
<reference evidence="2 3" key="1">
    <citation type="submission" date="2009-02" db="EMBL/GenBank/DDBJ databases">
        <title>The Genome Sequence of Oxalobacter formigenes OXCC13.</title>
        <authorList>
            <consortium name="The Broad Institute Genome Sequencing Platform"/>
            <person name="Ward D."/>
            <person name="Young S.K."/>
            <person name="Kodira C.D."/>
            <person name="Zeng Q."/>
            <person name="Koehrsen M."/>
            <person name="Alvarado L."/>
            <person name="Berlin A."/>
            <person name="Borenstein D."/>
            <person name="Chen Z."/>
            <person name="Engels R."/>
            <person name="Freedman E."/>
            <person name="Gellesch M."/>
            <person name="Goldberg J."/>
            <person name="Griggs A."/>
            <person name="Gujja S."/>
            <person name="Heiman D."/>
            <person name="Hepburn T."/>
            <person name="Howarth C."/>
            <person name="Jen D."/>
            <person name="Larson L."/>
            <person name="Lewis B."/>
            <person name="Mehta T."/>
            <person name="Park D."/>
            <person name="Pearson M."/>
            <person name="Roberts A."/>
            <person name="Saif S."/>
            <person name="Shea T."/>
            <person name="Shenoy N."/>
            <person name="Sisk P."/>
            <person name="Stolte C."/>
            <person name="Sykes S."/>
            <person name="Walk T."/>
            <person name="White J."/>
            <person name="Yandava C."/>
            <person name="Allison M.J."/>
            <person name="Lander E."/>
            <person name="Nusbaum C."/>
            <person name="Galagan J."/>
            <person name="Birren B."/>
        </authorList>
    </citation>
    <scope>NUCLEOTIDE SEQUENCE [LARGE SCALE GENOMIC DNA]</scope>
    <source>
        <strain evidence="2 3">OXCC13</strain>
    </source>
</reference>
<dbReference type="STRING" id="847.BRW83_1095"/>
<evidence type="ECO:0000313" key="3">
    <source>
        <dbReference type="Proteomes" id="UP000005089"/>
    </source>
</evidence>
<dbReference type="Gene3D" id="3.40.50.11550">
    <property type="match status" value="1"/>
</dbReference>
<dbReference type="eggNOG" id="COG3016">
    <property type="taxonomic scope" value="Bacteria"/>
</dbReference>
<dbReference type="Proteomes" id="UP000005089">
    <property type="component" value="Unassembled WGS sequence"/>
</dbReference>
<dbReference type="Pfam" id="PF04187">
    <property type="entry name" value="Cofac_haem_bdg"/>
    <property type="match status" value="1"/>
</dbReference>
<dbReference type="EMBL" id="GG658170">
    <property type="protein sequence ID" value="EEO30023.1"/>
    <property type="molecule type" value="Genomic_DNA"/>
</dbReference>
<keyword evidence="3" id="KW-1185">Reference proteome</keyword>
<organism evidence="2 3">
    <name type="scientific">Oxalobacter formigenes OXCC13</name>
    <dbReference type="NCBI Taxonomy" id="556269"/>
    <lineage>
        <taxon>Bacteria</taxon>
        <taxon>Pseudomonadati</taxon>
        <taxon>Pseudomonadota</taxon>
        <taxon>Betaproteobacteria</taxon>
        <taxon>Burkholderiales</taxon>
        <taxon>Oxalobacteraceae</taxon>
        <taxon>Oxalobacter</taxon>
    </lineage>
</organism>
<dbReference type="SUPFAM" id="SSF159501">
    <property type="entry name" value="EreA/ChaN-like"/>
    <property type="match status" value="1"/>
</dbReference>
<dbReference type="AlphaFoldDB" id="C3X9Z7"/>
<dbReference type="RefSeq" id="WP_005880875.1">
    <property type="nucleotide sequence ID" value="NZ_GG658170.1"/>
</dbReference>
<gene>
    <name evidence="2" type="ORF">OFBG_01051</name>
</gene>
<dbReference type="HOGENOM" id="CLU_035488_2_1_4"/>
<name>C3X9Z7_OXAFO</name>
<accession>C3X9Z7</accession>
<evidence type="ECO:0000259" key="1">
    <source>
        <dbReference type="Pfam" id="PF04187"/>
    </source>
</evidence>
<protein>
    <recommendedName>
        <fullName evidence="1">Haem-binding uptake Tiki superfamily ChaN domain-containing protein</fullName>
    </recommendedName>
</protein>
<sequence>MTAQKQSHVSHPRATWIDPMTGKTLPFQTLMQEMAKKSVVLLGETHDIAEVHRWQLHVAASIYALRPNMMMGFEMFPRRLQPVLDEWVDGKLDTKTFLEKSEWFSVWGFLPELYLPLFHFCRQNRIRMLALNCYRELVTRVGKQGWDAIPEAERDGLTPAAPPTEAYHERLAGYRKHDPRASSQSMPEHDRDRFMRAMQTWDRAFACNIVHALNEIPEGDPKPVVIGIIGRGHLEYGQGTPYQLADLGMTDTAVLLTSDEDQWQPEPDRKIADAVFRIDMPEPRAVRIAMPKNKESQKTQNE</sequence>